<keyword evidence="2" id="KW-0732">Signal</keyword>
<dbReference type="PANTHER" id="PTHR35015:SF4">
    <property type="entry name" value="PROTEIN CBR-OSM-7"/>
    <property type="match status" value="1"/>
</dbReference>
<name>A0AAE9EGJ2_CAEBR</name>
<proteinExistence type="predicted"/>
<feature type="compositionally biased region" description="Polar residues" evidence="1">
    <location>
        <begin position="480"/>
        <end position="491"/>
    </location>
</feature>
<feature type="compositionally biased region" description="Basic and acidic residues" evidence="1">
    <location>
        <begin position="524"/>
        <end position="536"/>
    </location>
</feature>
<keyword evidence="4" id="KW-1185">Reference proteome</keyword>
<feature type="compositionally biased region" description="Basic and acidic residues" evidence="1">
    <location>
        <begin position="220"/>
        <end position="241"/>
    </location>
</feature>
<feature type="chain" id="PRO_5042051977" evidence="2">
    <location>
        <begin position="20"/>
        <end position="1129"/>
    </location>
</feature>
<evidence type="ECO:0000313" key="4">
    <source>
        <dbReference type="Proteomes" id="UP000829354"/>
    </source>
</evidence>
<feature type="region of interest" description="Disordered" evidence="1">
    <location>
        <begin position="470"/>
        <end position="550"/>
    </location>
</feature>
<dbReference type="EMBL" id="CP092622">
    <property type="protein sequence ID" value="UMM21015.1"/>
    <property type="molecule type" value="Genomic_DNA"/>
</dbReference>
<evidence type="ECO:0000313" key="3">
    <source>
        <dbReference type="EMBL" id="UMM21015.1"/>
    </source>
</evidence>
<gene>
    <name evidence="3" type="ORF">L5515_002886</name>
</gene>
<organism evidence="3 4">
    <name type="scientific">Caenorhabditis briggsae</name>
    <dbReference type="NCBI Taxonomy" id="6238"/>
    <lineage>
        <taxon>Eukaryota</taxon>
        <taxon>Metazoa</taxon>
        <taxon>Ecdysozoa</taxon>
        <taxon>Nematoda</taxon>
        <taxon>Chromadorea</taxon>
        <taxon>Rhabditida</taxon>
        <taxon>Rhabditina</taxon>
        <taxon>Rhabditomorpha</taxon>
        <taxon>Rhabditoidea</taxon>
        <taxon>Rhabditidae</taxon>
        <taxon>Peloderinae</taxon>
        <taxon>Caenorhabditis</taxon>
    </lineage>
</organism>
<feature type="compositionally biased region" description="Acidic residues" evidence="1">
    <location>
        <begin position="206"/>
        <end position="219"/>
    </location>
</feature>
<feature type="signal peptide" evidence="2">
    <location>
        <begin position="1"/>
        <end position="19"/>
    </location>
</feature>
<dbReference type="AlphaFoldDB" id="A0AAE9EGJ2"/>
<sequence length="1129" mass="127405">MAILFLTYFVIFITAQIQCRELMIRRACQTDPTFSFCRHHTKTSEIRSEAQKKRDVFLQWSYVAAKDDQDIEDVDELEPTRKNQYSVPDYCTRYAENFEAYCINGQLTKLEGLLTHFCGSYMKNCNVAGKVQKIAENGRPEKIFPTSKPLFSTTTSKPNYCDGISEKYKMKCEKEGFLPKFFCRKYLELCGKPEKVDADTTKSVVDDDTDSLETPDEFEEHQKSPSEKVSPKEDKDSVSEAQDVRIDEVTAYCTNYVENYNFYCVGDMDPDHGKFCDSYRRNCPDRVSRTSLRQDVRHSTVDSSKVEKTTRRGVSGLFVPGQLISIVVQSETEPTLEWLGNLGHAETFVIPSESPLTMIRKGRGRIIVDAVTNEHVLDPNGVSISPKLSIIFRTSSSVSEMIVLNGKKMLIAERRLKNADEIVLWKSDVKLLSCYHVTFFNEETELEVVDITKVEEREALLTLHRLSARNHQETAEQEQMADTPTVQLSQETSHHEETITSITPFDEEKLSDDSIDQSAQEISHSSKTDDMSDEKMSGVSISPIDPDESIQLTLPNEQEGSRSSITEEIAEEVCISDLNDTIAQLRLYFNQELSNEGAMPAVSADRAIHSAKRTSSVPIRQYSSDTVDENELAVKKPRFFSPQRQVLKPLNTSSKLAMSPEAPSSEHPTSLVEPLVVLQKSPEEPWAELLNRPKTQTLPEALQQLRPLKRYGKEVTLKEYLQIQFKGQLLRTIDWNRVDDLKLFHPKTALFQSTNHPILLLAGKSFNRALLVEGNHRTAALSECHAQKELSDDDLKSTVPLTFFQIPKPEFNNMWMAANELGRQVQAQARFDWKNASSRTREAVFSEFKKEAYRTKGKFSKFESSILALEFLNAEYDEQARLDMKNHPSKRTEATDRLVTLGLVDSNMGGGRTEGIPVAMFLSRQLTQEAFVESIRNDSYPSGSKIHEVIWKCSTENDSGTAELLWSVTKGEMKAAKFVANLDIILNGGTVNVKETGAAAQIAGITVVEHMNDVPNGGYLVTIDTIPKMSKILSKKLTVAVFRANNSTLCSILSEFGEADRVRKGVISKTGWNGPESTFYTCFGERVLPEPEVVENTACTKIPMVFLKSEGSKKQILNKPIFALKRHWN</sequence>
<evidence type="ECO:0000256" key="2">
    <source>
        <dbReference type="SAM" id="SignalP"/>
    </source>
</evidence>
<reference evidence="3 4" key="1">
    <citation type="submission" date="2022-04" db="EMBL/GenBank/DDBJ databases">
        <title>Chromosome-level reference genomes for two strains of Caenorhabditis briggsae: an improved platform for comparative genomics.</title>
        <authorList>
            <person name="Stevens L."/>
            <person name="Andersen E."/>
        </authorList>
    </citation>
    <scope>NUCLEOTIDE SEQUENCE [LARGE SCALE GENOMIC DNA]</scope>
    <source>
        <strain evidence="3">VX34</strain>
        <tissue evidence="3">Whole-organism</tissue>
    </source>
</reference>
<dbReference type="InterPro" id="IPR053124">
    <property type="entry name" value="Notch_signaling_modulators"/>
</dbReference>
<accession>A0AAE9EGJ2</accession>
<dbReference type="Proteomes" id="UP000829354">
    <property type="component" value="Chromosome III"/>
</dbReference>
<feature type="region of interest" description="Disordered" evidence="1">
    <location>
        <begin position="200"/>
        <end position="241"/>
    </location>
</feature>
<protein>
    <submittedName>
        <fullName evidence="3">Uncharacterized protein</fullName>
    </submittedName>
</protein>
<dbReference type="PANTHER" id="PTHR35015">
    <property type="entry name" value="PROTEIN CBR-OSM-7-RELATED"/>
    <property type="match status" value="1"/>
</dbReference>
<evidence type="ECO:0000256" key="1">
    <source>
        <dbReference type="SAM" id="MobiDB-lite"/>
    </source>
</evidence>